<dbReference type="AlphaFoldDB" id="A0A1G7E0X5"/>
<gene>
    <name evidence="1" type="ORF">SAMN05421544_11361</name>
</gene>
<evidence type="ECO:0000313" key="1">
    <source>
        <dbReference type="EMBL" id="SDE57301.1"/>
    </source>
</evidence>
<dbReference type="STRING" id="1071918.SAMN05421544_11361"/>
<keyword evidence="2" id="KW-1185">Reference proteome</keyword>
<sequence length="103" mass="12195">MYNNHSTASIVKYSSEMPTSRWKRFLLKRRTEKVQSFIKSYPRKAFTFVKEKQGHLFAQRIETGAYKVEFRSKITGRSAFAYGASFEAAYHNMIRMYNLKYDA</sequence>
<name>A0A1G7E0X5_9FLAO</name>
<dbReference type="Proteomes" id="UP000198517">
    <property type="component" value="Unassembled WGS sequence"/>
</dbReference>
<evidence type="ECO:0000313" key="2">
    <source>
        <dbReference type="Proteomes" id="UP000198517"/>
    </source>
</evidence>
<accession>A0A1G7E0X5</accession>
<protein>
    <submittedName>
        <fullName evidence="1">Uncharacterized protein</fullName>
    </submittedName>
</protein>
<organism evidence="1 2">
    <name type="scientific">Riemerella columbipharyngis</name>
    <dbReference type="NCBI Taxonomy" id="1071918"/>
    <lineage>
        <taxon>Bacteria</taxon>
        <taxon>Pseudomonadati</taxon>
        <taxon>Bacteroidota</taxon>
        <taxon>Flavobacteriia</taxon>
        <taxon>Flavobacteriales</taxon>
        <taxon>Weeksellaceae</taxon>
        <taxon>Riemerella</taxon>
    </lineage>
</organism>
<reference evidence="1 2" key="1">
    <citation type="submission" date="2016-10" db="EMBL/GenBank/DDBJ databases">
        <authorList>
            <person name="de Groot N.N."/>
        </authorList>
    </citation>
    <scope>NUCLEOTIDE SEQUENCE [LARGE SCALE GENOMIC DNA]</scope>
    <source>
        <strain evidence="1 2">DSM 24015</strain>
    </source>
</reference>
<dbReference type="OrthoDB" id="1275118at2"/>
<dbReference type="RefSeq" id="WP_092737187.1">
    <property type="nucleotide sequence ID" value="NZ_FNAS01000013.1"/>
</dbReference>
<dbReference type="EMBL" id="FNAS01000013">
    <property type="protein sequence ID" value="SDE57301.1"/>
    <property type="molecule type" value="Genomic_DNA"/>
</dbReference>
<proteinExistence type="predicted"/>